<dbReference type="Proteomes" id="UP000015102">
    <property type="component" value="Unassembled WGS sequence"/>
</dbReference>
<dbReference type="HOGENOM" id="CLU_3377602_0_0_1"/>
<proteinExistence type="predicted"/>
<accession>T1H3C2</accession>
<keyword evidence="2" id="KW-1185">Reference proteome</keyword>
<dbReference type="EMBL" id="CAQQ02104164">
    <property type="status" value="NOT_ANNOTATED_CDS"/>
    <property type="molecule type" value="Genomic_DNA"/>
</dbReference>
<dbReference type="AlphaFoldDB" id="T1H3C2"/>
<name>T1H3C2_MEGSC</name>
<dbReference type="EMBL" id="CAQQ02104163">
    <property type="status" value="NOT_ANNOTATED_CDS"/>
    <property type="molecule type" value="Genomic_DNA"/>
</dbReference>
<evidence type="ECO:0000313" key="2">
    <source>
        <dbReference type="Proteomes" id="UP000015102"/>
    </source>
</evidence>
<dbReference type="EMBL" id="CAQQ02104165">
    <property type="status" value="NOT_ANNOTATED_CDS"/>
    <property type="molecule type" value="Genomic_DNA"/>
</dbReference>
<organism evidence="1 2">
    <name type="scientific">Megaselia scalaris</name>
    <name type="common">Humpbacked fly</name>
    <name type="synonym">Phora scalaris</name>
    <dbReference type="NCBI Taxonomy" id="36166"/>
    <lineage>
        <taxon>Eukaryota</taxon>
        <taxon>Metazoa</taxon>
        <taxon>Ecdysozoa</taxon>
        <taxon>Arthropoda</taxon>
        <taxon>Hexapoda</taxon>
        <taxon>Insecta</taxon>
        <taxon>Pterygota</taxon>
        <taxon>Neoptera</taxon>
        <taxon>Endopterygota</taxon>
        <taxon>Diptera</taxon>
        <taxon>Brachycera</taxon>
        <taxon>Muscomorpha</taxon>
        <taxon>Platypezoidea</taxon>
        <taxon>Phoridae</taxon>
        <taxon>Megaseliini</taxon>
        <taxon>Megaselia</taxon>
    </lineage>
</organism>
<protein>
    <submittedName>
        <fullName evidence="1">Uncharacterized protein</fullName>
    </submittedName>
</protein>
<sequence length="34" mass="3981">MPSIQNQLLRLFVLGFCTFIFDTINSFSLKEMLI</sequence>
<dbReference type="EnsemblMetazoa" id="MESCA010745-RA">
    <property type="protein sequence ID" value="MESCA010745-PA"/>
    <property type="gene ID" value="MESCA010745"/>
</dbReference>
<reference evidence="1" key="2">
    <citation type="submission" date="2015-06" db="UniProtKB">
        <authorList>
            <consortium name="EnsemblMetazoa"/>
        </authorList>
    </citation>
    <scope>IDENTIFICATION</scope>
</reference>
<evidence type="ECO:0000313" key="1">
    <source>
        <dbReference type="EnsemblMetazoa" id="MESCA010745-PA"/>
    </source>
</evidence>
<reference evidence="2" key="1">
    <citation type="submission" date="2013-02" db="EMBL/GenBank/DDBJ databases">
        <authorList>
            <person name="Hughes D."/>
        </authorList>
    </citation>
    <scope>NUCLEOTIDE SEQUENCE</scope>
    <source>
        <strain>Durham</strain>
        <strain evidence="2">NC isolate 2 -- Noor lab</strain>
    </source>
</reference>